<dbReference type="EMBL" id="JBDFQZ010000004">
    <property type="protein sequence ID" value="KAK9733244.1"/>
    <property type="molecule type" value="Genomic_DNA"/>
</dbReference>
<reference evidence="1" key="1">
    <citation type="submission" date="2024-03" db="EMBL/GenBank/DDBJ databases">
        <title>WGS assembly of Saponaria officinalis var. Norfolk2.</title>
        <authorList>
            <person name="Jenkins J."/>
            <person name="Shu S."/>
            <person name="Grimwood J."/>
            <person name="Barry K."/>
            <person name="Goodstein D."/>
            <person name="Schmutz J."/>
            <person name="Leebens-Mack J."/>
            <person name="Osbourn A."/>
        </authorList>
    </citation>
    <scope>NUCLEOTIDE SEQUENCE [LARGE SCALE GENOMIC DNA]</scope>
    <source>
        <strain evidence="1">JIC</strain>
    </source>
</reference>
<accession>A0AAW1LI77</accession>
<dbReference type="Proteomes" id="UP001443914">
    <property type="component" value="Unassembled WGS sequence"/>
</dbReference>
<proteinExistence type="predicted"/>
<organism evidence="1 2">
    <name type="scientific">Saponaria officinalis</name>
    <name type="common">Common soapwort</name>
    <name type="synonym">Lychnis saponaria</name>
    <dbReference type="NCBI Taxonomy" id="3572"/>
    <lineage>
        <taxon>Eukaryota</taxon>
        <taxon>Viridiplantae</taxon>
        <taxon>Streptophyta</taxon>
        <taxon>Embryophyta</taxon>
        <taxon>Tracheophyta</taxon>
        <taxon>Spermatophyta</taxon>
        <taxon>Magnoliopsida</taxon>
        <taxon>eudicotyledons</taxon>
        <taxon>Gunneridae</taxon>
        <taxon>Pentapetalae</taxon>
        <taxon>Caryophyllales</taxon>
        <taxon>Caryophyllaceae</taxon>
        <taxon>Caryophylleae</taxon>
        <taxon>Saponaria</taxon>
    </lineage>
</organism>
<comment type="caution">
    <text evidence="1">The sequence shown here is derived from an EMBL/GenBank/DDBJ whole genome shotgun (WGS) entry which is preliminary data.</text>
</comment>
<evidence type="ECO:0000313" key="1">
    <source>
        <dbReference type="EMBL" id="KAK9733244.1"/>
    </source>
</evidence>
<gene>
    <name evidence="1" type="ORF">RND81_04G054200</name>
</gene>
<sequence length="136" mass="15740">MLAAVFFASYNATIISLIKTDEYFHYCDINIELQHVNITLEQSNSTDHPLTTHGTKNVAFISHTTFSNATSTLRSFRVNDSLLLENVCYHPYNALMVSFFCLHIYSLPFSTIFEYSFYTQFSKIFHFPFLSKICGY</sequence>
<evidence type="ECO:0000313" key="2">
    <source>
        <dbReference type="Proteomes" id="UP001443914"/>
    </source>
</evidence>
<name>A0AAW1LI77_SAPOF</name>
<keyword evidence="2" id="KW-1185">Reference proteome</keyword>
<dbReference type="AlphaFoldDB" id="A0AAW1LI77"/>
<protein>
    <submittedName>
        <fullName evidence="1">Uncharacterized protein</fullName>
    </submittedName>
</protein>